<reference evidence="3" key="1">
    <citation type="journal article" date="2019" name="Int. J. Syst. Evol. Microbiol.">
        <title>The Global Catalogue of Microorganisms (GCM) 10K type strain sequencing project: providing services to taxonomists for standard genome sequencing and annotation.</title>
        <authorList>
            <consortium name="The Broad Institute Genomics Platform"/>
            <consortium name="The Broad Institute Genome Sequencing Center for Infectious Disease"/>
            <person name="Wu L."/>
            <person name="Ma J."/>
        </authorList>
    </citation>
    <scope>NUCLEOTIDE SEQUENCE [LARGE SCALE GENOMIC DNA]</scope>
    <source>
        <strain evidence="3">JCM 4737</strain>
    </source>
</reference>
<evidence type="ECO:0000313" key="3">
    <source>
        <dbReference type="Proteomes" id="UP000599437"/>
    </source>
</evidence>
<dbReference type="RefSeq" id="WP_170198271.1">
    <property type="nucleotide sequence ID" value="NZ_VBVW01000037.1"/>
</dbReference>
<dbReference type="Pfam" id="PF12079">
    <property type="entry name" value="DUF3558"/>
    <property type="match status" value="1"/>
</dbReference>
<feature type="region of interest" description="Disordered" evidence="1">
    <location>
        <begin position="10"/>
        <end position="32"/>
    </location>
</feature>
<keyword evidence="3" id="KW-1185">Reference proteome</keyword>
<evidence type="ECO:0000256" key="1">
    <source>
        <dbReference type="SAM" id="MobiDB-lite"/>
    </source>
</evidence>
<organism evidence="2 3">
    <name type="scientific">Streptomyces chryseus</name>
    <dbReference type="NCBI Taxonomy" id="68186"/>
    <lineage>
        <taxon>Bacteria</taxon>
        <taxon>Bacillati</taxon>
        <taxon>Actinomycetota</taxon>
        <taxon>Actinomycetes</taxon>
        <taxon>Kitasatosporales</taxon>
        <taxon>Streptomycetaceae</taxon>
        <taxon>Streptomyces</taxon>
    </lineage>
</organism>
<dbReference type="InterPro" id="IPR024520">
    <property type="entry name" value="DUF3558"/>
</dbReference>
<evidence type="ECO:0008006" key="4">
    <source>
        <dbReference type="Google" id="ProtNLM"/>
    </source>
</evidence>
<proteinExistence type="predicted"/>
<name>A0ABQ3EHS7_9ACTN</name>
<gene>
    <name evidence="2" type="ORF">GCM10010346_65030</name>
</gene>
<protein>
    <recommendedName>
        <fullName evidence="4">DUF3558 domain-containing protein</fullName>
    </recommendedName>
</protein>
<accession>A0ABQ3EHS7</accession>
<comment type="caution">
    <text evidence="2">The sequence shown here is derived from an EMBL/GenBank/DDBJ whole genome shotgun (WGS) entry which is preliminary data.</text>
</comment>
<dbReference type="EMBL" id="BMVO01000046">
    <property type="protein sequence ID" value="GHB32763.1"/>
    <property type="molecule type" value="Genomic_DNA"/>
</dbReference>
<dbReference type="Proteomes" id="UP000599437">
    <property type="component" value="Unassembled WGS sequence"/>
</dbReference>
<evidence type="ECO:0000313" key="2">
    <source>
        <dbReference type="EMBL" id="GHB32763.1"/>
    </source>
</evidence>
<sequence length="183" mass="19246">MSLAALALAGCSDTGPATTSDKSGDGLKAPPIATDAVDEGSICKVSLTADQQKEIGVWEATPESGEGEVTCYFSMTPDTDNPTGYVVSVFQDEEGLLQTVDGTDASPTKAVPVEVKGRMAAQQIMYGDDWRASLTVDIGSGQFLFVERYSPKHVVAEKDMKDQAHTLAEQVLGNLQQSGKGGI</sequence>